<feature type="transmembrane region" description="Helical" evidence="1">
    <location>
        <begin position="107"/>
        <end position="127"/>
    </location>
</feature>
<proteinExistence type="predicted"/>
<reference evidence="2" key="1">
    <citation type="submission" date="2021-01" db="EMBL/GenBank/DDBJ databases">
        <authorList>
            <person name="Corre E."/>
            <person name="Pelletier E."/>
            <person name="Niang G."/>
            <person name="Scheremetjew M."/>
            <person name="Finn R."/>
            <person name="Kale V."/>
            <person name="Holt S."/>
            <person name="Cochrane G."/>
            <person name="Meng A."/>
            <person name="Brown T."/>
            <person name="Cohen L."/>
        </authorList>
    </citation>
    <scope>NUCLEOTIDE SEQUENCE</scope>
    <source>
        <strain evidence="2">Isolate 1302-5</strain>
    </source>
</reference>
<evidence type="ECO:0000313" key="2">
    <source>
        <dbReference type="EMBL" id="CAE2260747.1"/>
    </source>
</evidence>
<keyword evidence="1" id="KW-0472">Membrane</keyword>
<keyword evidence="1" id="KW-1133">Transmembrane helix</keyword>
<feature type="transmembrane region" description="Helical" evidence="1">
    <location>
        <begin position="233"/>
        <end position="252"/>
    </location>
</feature>
<feature type="transmembrane region" description="Helical" evidence="1">
    <location>
        <begin position="139"/>
        <end position="156"/>
    </location>
</feature>
<dbReference type="AlphaFoldDB" id="A0A7S4N244"/>
<feature type="transmembrane region" description="Helical" evidence="1">
    <location>
        <begin position="67"/>
        <end position="87"/>
    </location>
</feature>
<organism evidence="2">
    <name type="scientific">Odontella aurita</name>
    <dbReference type="NCBI Taxonomy" id="265563"/>
    <lineage>
        <taxon>Eukaryota</taxon>
        <taxon>Sar</taxon>
        <taxon>Stramenopiles</taxon>
        <taxon>Ochrophyta</taxon>
        <taxon>Bacillariophyta</taxon>
        <taxon>Mediophyceae</taxon>
        <taxon>Biddulphiophycidae</taxon>
        <taxon>Eupodiscales</taxon>
        <taxon>Odontellaceae</taxon>
        <taxon>Odontella</taxon>
    </lineage>
</organism>
<name>A0A7S4N244_9STRA</name>
<protein>
    <submittedName>
        <fullName evidence="2">Uncharacterized protein</fullName>
    </submittedName>
</protein>
<accession>A0A7S4N244</accession>
<evidence type="ECO:0000256" key="1">
    <source>
        <dbReference type="SAM" id="Phobius"/>
    </source>
</evidence>
<feature type="transmembrane region" description="Helical" evidence="1">
    <location>
        <begin position="258"/>
        <end position="277"/>
    </location>
</feature>
<gene>
    <name evidence="2" type="ORF">OAUR00152_LOCUS26654</name>
</gene>
<feature type="transmembrane region" description="Helical" evidence="1">
    <location>
        <begin position="43"/>
        <end position="60"/>
    </location>
</feature>
<keyword evidence="1" id="KW-0812">Transmembrane</keyword>
<feature type="transmembrane region" description="Helical" evidence="1">
    <location>
        <begin position="21"/>
        <end position="37"/>
    </location>
</feature>
<dbReference type="EMBL" id="HBKQ01038556">
    <property type="protein sequence ID" value="CAE2260747.1"/>
    <property type="molecule type" value="Transcribed_RNA"/>
</dbReference>
<sequence>MTQRKQEINPEVKRHWDALELLYFTLSSFATFAIVVDVTPKCYLLALGPPCAMALGICWYKNFGPTLSIAATLAMSTTLAAVVNTTGEDDPLLEGLALLAEFTRRLLTAPSVTLLFLLAVTCAFSLIPKTRNTHAANRVFAICYACIFILGIAQLYTELQEFGGRNSGCEALATVACHQSLWNIILYACLGVRGQWQKEKGSSVASLKDGTPDKEKIGEADSPTVRIATRERLFVYFGTLSLFVFDFSKILFDGVILPLLSLTTLIGLTFVLGGYFWERVAASWRRQQTQLVPERDDELIDNIKPTSKGVCSSPEVWHIV</sequence>
<feature type="transmembrane region" description="Helical" evidence="1">
    <location>
        <begin position="171"/>
        <end position="190"/>
    </location>
</feature>